<organism evidence="9 10">
    <name type="scientific">Actinidia chinensis var. chinensis</name>
    <name type="common">Chinese soft-hair kiwi</name>
    <dbReference type="NCBI Taxonomy" id="1590841"/>
    <lineage>
        <taxon>Eukaryota</taxon>
        <taxon>Viridiplantae</taxon>
        <taxon>Streptophyta</taxon>
        <taxon>Embryophyta</taxon>
        <taxon>Tracheophyta</taxon>
        <taxon>Spermatophyta</taxon>
        <taxon>Magnoliopsida</taxon>
        <taxon>eudicotyledons</taxon>
        <taxon>Gunneridae</taxon>
        <taxon>Pentapetalae</taxon>
        <taxon>asterids</taxon>
        <taxon>Ericales</taxon>
        <taxon>Actinidiaceae</taxon>
        <taxon>Actinidia</taxon>
    </lineage>
</organism>
<feature type="region of interest" description="Disordered" evidence="7">
    <location>
        <begin position="24"/>
        <end position="48"/>
    </location>
</feature>
<reference evidence="9 10" key="1">
    <citation type="submission" date="2017-07" db="EMBL/GenBank/DDBJ databases">
        <title>An improved, manually edited Actinidia chinensis var. chinensis (kiwifruit) genome highlights the challenges associated with draft genomes and gene prediction in plants.</title>
        <authorList>
            <person name="Pilkington S."/>
            <person name="Crowhurst R."/>
            <person name="Hilario E."/>
            <person name="Nardozza S."/>
            <person name="Fraser L."/>
            <person name="Peng Y."/>
            <person name="Gunaseelan K."/>
            <person name="Simpson R."/>
            <person name="Tahir J."/>
            <person name="Deroles S."/>
            <person name="Templeton K."/>
            <person name="Luo Z."/>
            <person name="Davy M."/>
            <person name="Cheng C."/>
            <person name="Mcneilage M."/>
            <person name="Scaglione D."/>
            <person name="Liu Y."/>
            <person name="Zhang Q."/>
            <person name="Datson P."/>
            <person name="De Silva N."/>
            <person name="Gardiner S."/>
            <person name="Bassett H."/>
            <person name="Chagne D."/>
            <person name="Mccallum J."/>
            <person name="Dzierzon H."/>
            <person name="Deng C."/>
            <person name="Wang Y.-Y."/>
            <person name="Barron N."/>
            <person name="Manako K."/>
            <person name="Bowen J."/>
            <person name="Foster T."/>
            <person name="Erridge Z."/>
            <person name="Tiffin H."/>
            <person name="Waite C."/>
            <person name="Davies K."/>
            <person name="Grierson E."/>
            <person name="Laing W."/>
            <person name="Kirk R."/>
            <person name="Chen X."/>
            <person name="Wood M."/>
            <person name="Montefiori M."/>
            <person name="Brummell D."/>
            <person name="Schwinn K."/>
            <person name="Catanach A."/>
            <person name="Fullerton C."/>
            <person name="Li D."/>
            <person name="Meiyalaghan S."/>
            <person name="Nieuwenhuizen N."/>
            <person name="Read N."/>
            <person name="Prakash R."/>
            <person name="Hunter D."/>
            <person name="Zhang H."/>
            <person name="Mckenzie M."/>
            <person name="Knabel M."/>
            <person name="Harris A."/>
            <person name="Allan A."/>
            <person name="Chen A."/>
            <person name="Janssen B."/>
            <person name="Plunkett B."/>
            <person name="Dwamena C."/>
            <person name="Voogd C."/>
            <person name="Leif D."/>
            <person name="Lafferty D."/>
            <person name="Souleyre E."/>
            <person name="Varkonyi-Gasic E."/>
            <person name="Gambi F."/>
            <person name="Hanley J."/>
            <person name="Yao J.-L."/>
            <person name="Cheung J."/>
            <person name="David K."/>
            <person name="Warren B."/>
            <person name="Marsh K."/>
            <person name="Snowden K."/>
            <person name="Lin-Wang K."/>
            <person name="Brian L."/>
            <person name="Martinez-Sanchez M."/>
            <person name="Wang M."/>
            <person name="Ileperuma N."/>
            <person name="Macnee N."/>
            <person name="Campin R."/>
            <person name="Mcatee P."/>
            <person name="Drummond R."/>
            <person name="Espley R."/>
            <person name="Ireland H."/>
            <person name="Wu R."/>
            <person name="Atkinson R."/>
            <person name="Karunairetnam S."/>
            <person name="Bulley S."/>
            <person name="Chunkath S."/>
            <person name="Hanley Z."/>
            <person name="Storey R."/>
            <person name="Thrimawithana A."/>
            <person name="Thomson S."/>
            <person name="David C."/>
            <person name="Testolin R."/>
        </authorList>
    </citation>
    <scope>NUCLEOTIDE SEQUENCE [LARGE SCALE GENOMIC DNA]</scope>
    <source>
        <strain evidence="10">cv. Red5</strain>
        <tissue evidence="9">Young leaf</tissue>
    </source>
</reference>
<evidence type="ECO:0000256" key="7">
    <source>
        <dbReference type="SAM" id="MobiDB-lite"/>
    </source>
</evidence>
<protein>
    <submittedName>
        <fullName evidence="9">Zinc finger protein like</fullName>
    </submittedName>
</protein>
<comment type="caution">
    <text evidence="9">The sequence shown here is derived from an EMBL/GenBank/DDBJ whole genome shotgun (WGS) entry which is preliminary data.</text>
</comment>
<dbReference type="GO" id="GO:0005634">
    <property type="term" value="C:nucleus"/>
    <property type="evidence" value="ECO:0007669"/>
    <property type="project" value="UniProtKB-SubCell"/>
</dbReference>
<keyword evidence="6" id="KW-0539">Nucleus</keyword>
<dbReference type="SMART" id="SM00451">
    <property type="entry name" value="ZnF_U1"/>
    <property type="match status" value="2"/>
</dbReference>
<evidence type="ECO:0000313" key="10">
    <source>
        <dbReference type="Proteomes" id="UP000241394"/>
    </source>
</evidence>
<dbReference type="Pfam" id="PF12874">
    <property type="entry name" value="zf-met"/>
    <property type="match status" value="2"/>
</dbReference>
<gene>
    <name evidence="9" type="ORF">CEY00_Acc30758</name>
</gene>
<feature type="compositionally biased region" description="Polar residues" evidence="7">
    <location>
        <begin position="121"/>
        <end position="148"/>
    </location>
</feature>
<dbReference type="InterPro" id="IPR003604">
    <property type="entry name" value="Matrin/U1-like-C_Znf_C2H2"/>
</dbReference>
<dbReference type="PANTHER" id="PTHR46144">
    <property type="entry name" value="ZINC FINGER PROTEIN 385B-LIKE"/>
    <property type="match status" value="1"/>
</dbReference>
<sequence length="294" mass="31715">MENWADAPPPVDPYSHHLQYASYQHSLNPNPNPNPYVPIDPLKTRDQGLIPPGVDPGASASSVAHIHGGAYDPGVAYAHPQVAIDGSGYYQDPNAVNALQNWAADVLRYYGSNPNATGVTISPNGTKQSPHVNSQRWNNAPGGNSTWKRTLPKKKKIVQSAWCEVCKIECNSKDVLDQHKTGKKHQKNMEKLDQAIAPPQVASSGVSVNPMIGPLANPNKGKTARKKAAEPVEDLETKRQKIMQGGAAADAVRLCTICNVVCNSELVFAYHMAGKKHASMMKQHAVGTSMTTDT</sequence>
<dbReference type="EMBL" id="NKQK01000027">
    <property type="protein sequence ID" value="PSR87712.1"/>
    <property type="molecule type" value="Genomic_DNA"/>
</dbReference>
<keyword evidence="10" id="KW-1185">Reference proteome</keyword>
<dbReference type="InterPro" id="IPR036236">
    <property type="entry name" value="Znf_C2H2_sf"/>
</dbReference>
<feature type="domain" description="U1-type" evidence="8">
    <location>
        <begin position="250"/>
        <end position="284"/>
    </location>
</feature>
<accession>A0A2R6P9L9</accession>
<dbReference type="GO" id="GO:0008270">
    <property type="term" value="F:zinc ion binding"/>
    <property type="evidence" value="ECO:0007669"/>
    <property type="project" value="UniProtKB-KW"/>
</dbReference>
<dbReference type="Proteomes" id="UP000241394">
    <property type="component" value="Chromosome LG27"/>
</dbReference>
<evidence type="ECO:0000256" key="4">
    <source>
        <dbReference type="ARBA" id="ARBA00022771"/>
    </source>
</evidence>
<evidence type="ECO:0000256" key="6">
    <source>
        <dbReference type="ARBA" id="ARBA00023242"/>
    </source>
</evidence>
<dbReference type="PANTHER" id="PTHR46144:SF6">
    <property type="entry name" value="C2H2-TYPE DOMAIN-CONTAINING PROTEIN"/>
    <property type="match status" value="1"/>
</dbReference>
<keyword evidence="4" id="KW-0863">Zinc-finger</keyword>
<evidence type="ECO:0000313" key="9">
    <source>
        <dbReference type="EMBL" id="PSR87712.1"/>
    </source>
</evidence>
<dbReference type="InParanoid" id="A0A2R6P9L9"/>
<keyword evidence="3" id="KW-0677">Repeat</keyword>
<dbReference type="Gramene" id="PSR87712">
    <property type="protein sequence ID" value="PSR87712"/>
    <property type="gene ID" value="CEY00_Acc30758"/>
</dbReference>
<evidence type="ECO:0000256" key="5">
    <source>
        <dbReference type="ARBA" id="ARBA00022833"/>
    </source>
</evidence>
<evidence type="ECO:0000259" key="8">
    <source>
        <dbReference type="SMART" id="SM00451"/>
    </source>
</evidence>
<dbReference type="InterPro" id="IPR051868">
    <property type="entry name" value="ZN346_ZMAT4"/>
</dbReference>
<feature type="region of interest" description="Disordered" evidence="7">
    <location>
        <begin position="121"/>
        <end position="151"/>
    </location>
</feature>
<evidence type="ECO:0000256" key="3">
    <source>
        <dbReference type="ARBA" id="ARBA00022737"/>
    </source>
</evidence>
<keyword evidence="5" id="KW-0862">Zinc</keyword>
<reference evidence="10" key="2">
    <citation type="journal article" date="2018" name="BMC Genomics">
        <title>A manually annotated Actinidia chinensis var. chinensis (kiwifruit) genome highlights the challenges associated with draft genomes and gene prediction in plants.</title>
        <authorList>
            <person name="Pilkington S.M."/>
            <person name="Crowhurst R."/>
            <person name="Hilario E."/>
            <person name="Nardozza S."/>
            <person name="Fraser L."/>
            <person name="Peng Y."/>
            <person name="Gunaseelan K."/>
            <person name="Simpson R."/>
            <person name="Tahir J."/>
            <person name="Deroles S.C."/>
            <person name="Templeton K."/>
            <person name="Luo Z."/>
            <person name="Davy M."/>
            <person name="Cheng C."/>
            <person name="McNeilage M."/>
            <person name="Scaglione D."/>
            <person name="Liu Y."/>
            <person name="Zhang Q."/>
            <person name="Datson P."/>
            <person name="De Silva N."/>
            <person name="Gardiner S.E."/>
            <person name="Bassett H."/>
            <person name="Chagne D."/>
            <person name="McCallum J."/>
            <person name="Dzierzon H."/>
            <person name="Deng C."/>
            <person name="Wang Y.Y."/>
            <person name="Barron L."/>
            <person name="Manako K."/>
            <person name="Bowen J."/>
            <person name="Foster T.M."/>
            <person name="Erridge Z.A."/>
            <person name="Tiffin H."/>
            <person name="Waite C.N."/>
            <person name="Davies K.M."/>
            <person name="Grierson E.P."/>
            <person name="Laing W.A."/>
            <person name="Kirk R."/>
            <person name="Chen X."/>
            <person name="Wood M."/>
            <person name="Montefiori M."/>
            <person name="Brummell D.A."/>
            <person name="Schwinn K.E."/>
            <person name="Catanach A."/>
            <person name="Fullerton C."/>
            <person name="Li D."/>
            <person name="Meiyalaghan S."/>
            <person name="Nieuwenhuizen N."/>
            <person name="Read N."/>
            <person name="Prakash R."/>
            <person name="Hunter D."/>
            <person name="Zhang H."/>
            <person name="McKenzie M."/>
            <person name="Knabel M."/>
            <person name="Harris A."/>
            <person name="Allan A.C."/>
            <person name="Gleave A."/>
            <person name="Chen A."/>
            <person name="Janssen B.J."/>
            <person name="Plunkett B."/>
            <person name="Ampomah-Dwamena C."/>
            <person name="Voogd C."/>
            <person name="Leif D."/>
            <person name="Lafferty D."/>
            <person name="Souleyre E.J.F."/>
            <person name="Varkonyi-Gasic E."/>
            <person name="Gambi F."/>
            <person name="Hanley J."/>
            <person name="Yao J.L."/>
            <person name="Cheung J."/>
            <person name="David K.M."/>
            <person name="Warren B."/>
            <person name="Marsh K."/>
            <person name="Snowden K.C."/>
            <person name="Lin-Wang K."/>
            <person name="Brian L."/>
            <person name="Martinez-Sanchez M."/>
            <person name="Wang M."/>
            <person name="Ileperuma N."/>
            <person name="Macnee N."/>
            <person name="Campin R."/>
            <person name="McAtee P."/>
            <person name="Drummond R.S.M."/>
            <person name="Espley R.V."/>
            <person name="Ireland H.S."/>
            <person name="Wu R."/>
            <person name="Atkinson R.G."/>
            <person name="Karunairetnam S."/>
            <person name="Bulley S."/>
            <person name="Chunkath S."/>
            <person name="Hanley Z."/>
            <person name="Storey R."/>
            <person name="Thrimawithana A.H."/>
            <person name="Thomson S."/>
            <person name="David C."/>
            <person name="Testolin R."/>
            <person name="Huang H."/>
            <person name="Hellens R.P."/>
            <person name="Schaffer R.J."/>
        </authorList>
    </citation>
    <scope>NUCLEOTIDE SEQUENCE [LARGE SCALE GENOMIC DNA]</scope>
    <source>
        <strain evidence="10">cv. Red5</strain>
    </source>
</reference>
<dbReference type="InterPro" id="IPR013087">
    <property type="entry name" value="Znf_C2H2_type"/>
</dbReference>
<comment type="subcellular location">
    <subcellularLocation>
        <location evidence="1">Nucleus</location>
    </subcellularLocation>
</comment>
<proteinExistence type="predicted"/>
<evidence type="ECO:0000256" key="2">
    <source>
        <dbReference type="ARBA" id="ARBA00022723"/>
    </source>
</evidence>
<dbReference type="STRING" id="1590841.A0A2R6P9L9"/>
<dbReference type="SUPFAM" id="SSF57667">
    <property type="entry name" value="beta-beta-alpha zinc fingers"/>
    <property type="match status" value="2"/>
</dbReference>
<feature type="region of interest" description="Disordered" evidence="7">
    <location>
        <begin position="215"/>
        <end position="235"/>
    </location>
</feature>
<keyword evidence="2" id="KW-0479">Metal-binding</keyword>
<dbReference type="Gene3D" id="3.30.160.60">
    <property type="entry name" value="Classic Zinc Finger"/>
    <property type="match status" value="2"/>
</dbReference>
<dbReference type="GO" id="GO:0003676">
    <property type="term" value="F:nucleic acid binding"/>
    <property type="evidence" value="ECO:0007669"/>
    <property type="project" value="InterPro"/>
</dbReference>
<name>A0A2R6P9L9_ACTCC</name>
<dbReference type="AlphaFoldDB" id="A0A2R6P9L9"/>
<evidence type="ECO:0000256" key="1">
    <source>
        <dbReference type="ARBA" id="ARBA00004123"/>
    </source>
</evidence>
<dbReference type="OrthoDB" id="434647at2759"/>
<feature type="domain" description="U1-type" evidence="8">
    <location>
        <begin position="158"/>
        <end position="192"/>
    </location>
</feature>